<feature type="transmembrane region" description="Helical" evidence="2">
    <location>
        <begin position="209"/>
        <end position="226"/>
    </location>
</feature>
<dbReference type="Proteomes" id="UP000515158">
    <property type="component" value="Unplaced"/>
</dbReference>
<feature type="transmembrane region" description="Helical" evidence="2">
    <location>
        <begin position="58"/>
        <end position="76"/>
    </location>
</feature>
<dbReference type="GeneID" id="117642173"/>
<reference evidence="4" key="1">
    <citation type="submission" date="2025-08" db="UniProtKB">
        <authorList>
            <consortium name="RefSeq"/>
        </authorList>
    </citation>
    <scope>IDENTIFICATION</scope>
    <source>
        <tissue evidence="4">Total insect</tissue>
    </source>
</reference>
<keyword evidence="2" id="KW-0472">Membrane</keyword>
<accession>A0A6P8Y8M3</accession>
<evidence type="ECO:0000313" key="3">
    <source>
        <dbReference type="Proteomes" id="UP000515158"/>
    </source>
</evidence>
<evidence type="ECO:0000256" key="1">
    <source>
        <dbReference type="SAM" id="MobiDB-lite"/>
    </source>
</evidence>
<protein>
    <submittedName>
        <fullName evidence="4">Uncharacterized protein LOC117642173</fullName>
    </submittedName>
</protein>
<evidence type="ECO:0000313" key="4">
    <source>
        <dbReference type="RefSeq" id="XP_034235983.1"/>
    </source>
</evidence>
<dbReference type="RefSeq" id="XP_034235983.1">
    <property type="nucleotide sequence ID" value="XM_034380092.1"/>
</dbReference>
<keyword evidence="2" id="KW-0812">Transmembrane</keyword>
<feature type="region of interest" description="Disordered" evidence="1">
    <location>
        <begin position="1"/>
        <end position="22"/>
    </location>
</feature>
<dbReference type="OrthoDB" id="8173738at2759"/>
<dbReference type="InParanoid" id="A0A6P8Y8M3"/>
<dbReference type="KEGG" id="tpal:117642173"/>
<evidence type="ECO:0000256" key="2">
    <source>
        <dbReference type="SAM" id="Phobius"/>
    </source>
</evidence>
<sequence length="227" mass="25204">MYSRPRRQNRASPSKEKEGPLSPTRFATAFANLLLAATSAYALRQTGGFGLQASPATWASTVTFSFFLFHAIIGIIRFGNPQYGDALRSAYENTTFWCVVIALPFFSAQISIMYSLPTGFGLSFIFLGFATVGLHYVSRIYLNGKNNGEARWAESFRVKFVVSINLFTIVALCYVNLNFYGVAASLSFLHNFFFTGLTGTVFNIPAVDLFVYQLAFFNLFAVKALLD</sequence>
<dbReference type="AlphaFoldDB" id="A0A6P8Y8M3"/>
<organism evidence="4">
    <name type="scientific">Thrips palmi</name>
    <name type="common">Melon thrips</name>
    <dbReference type="NCBI Taxonomy" id="161013"/>
    <lineage>
        <taxon>Eukaryota</taxon>
        <taxon>Metazoa</taxon>
        <taxon>Ecdysozoa</taxon>
        <taxon>Arthropoda</taxon>
        <taxon>Hexapoda</taxon>
        <taxon>Insecta</taxon>
        <taxon>Pterygota</taxon>
        <taxon>Neoptera</taxon>
        <taxon>Paraneoptera</taxon>
        <taxon>Thysanoptera</taxon>
        <taxon>Terebrantia</taxon>
        <taxon>Thripoidea</taxon>
        <taxon>Thripidae</taxon>
        <taxon>Thrips</taxon>
    </lineage>
</organism>
<keyword evidence="3" id="KW-1185">Reference proteome</keyword>
<gene>
    <name evidence="4" type="primary">LOC117642173</name>
</gene>
<name>A0A6P8Y8M3_THRPL</name>
<feature type="transmembrane region" description="Helical" evidence="2">
    <location>
        <begin position="158"/>
        <end position="177"/>
    </location>
</feature>
<feature type="transmembrane region" description="Helical" evidence="2">
    <location>
        <begin position="120"/>
        <end position="137"/>
    </location>
</feature>
<feature type="transmembrane region" description="Helical" evidence="2">
    <location>
        <begin position="96"/>
        <end position="114"/>
    </location>
</feature>
<proteinExistence type="predicted"/>
<keyword evidence="2" id="KW-1133">Transmembrane helix</keyword>